<dbReference type="OMA" id="NGCLIES"/>
<proteinExistence type="predicted"/>
<protein>
    <recommendedName>
        <fullName evidence="1">N-acetyltransferase domain-containing protein</fullName>
    </recommendedName>
</protein>
<dbReference type="InterPro" id="IPR039840">
    <property type="entry name" value="NAA80"/>
</dbReference>
<organism evidence="2 3">
    <name type="scientific">Exaiptasia diaphana</name>
    <name type="common">Tropical sea anemone</name>
    <name type="synonym">Aiptasia pulchella</name>
    <dbReference type="NCBI Taxonomy" id="2652724"/>
    <lineage>
        <taxon>Eukaryota</taxon>
        <taxon>Metazoa</taxon>
        <taxon>Cnidaria</taxon>
        <taxon>Anthozoa</taxon>
        <taxon>Hexacorallia</taxon>
        <taxon>Actiniaria</taxon>
        <taxon>Aiptasiidae</taxon>
        <taxon>Exaiptasia</taxon>
    </lineage>
</organism>
<dbReference type="RefSeq" id="XP_020911371.1">
    <property type="nucleotide sequence ID" value="XM_021055712.2"/>
</dbReference>
<dbReference type="Gene3D" id="3.40.630.30">
    <property type="match status" value="1"/>
</dbReference>
<feature type="domain" description="N-acetyltransferase" evidence="1">
    <location>
        <begin position="1"/>
        <end position="146"/>
    </location>
</feature>
<reference evidence="2" key="1">
    <citation type="submission" date="2022-11" db="UniProtKB">
        <authorList>
            <consortium name="EnsemblMetazoa"/>
        </authorList>
    </citation>
    <scope>IDENTIFICATION</scope>
</reference>
<evidence type="ECO:0000313" key="3">
    <source>
        <dbReference type="Proteomes" id="UP000887567"/>
    </source>
</evidence>
<dbReference type="InterPro" id="IPR016181">
    <property type="entry name" value="Acyl_CoA_acyltransferase"/>
</dbReference>
<dbReference type="PROSITE" id="PS51186">
    <property type="entry name" value="GNAT"/>
    <property type="match status" value="1"/>
</dbReference>
<evidence type="ECO:0000313" key="2">
    <source>
        <dbReference type="EnsemblMetazoa" id="XP_020911371.1"/>
    </source>
</evidence>
<dbReference type="PANTHER" id="PTHR13538:SF4">
    <property type="entry name" value="N-ALPHA-ACETYLTRANSFERASE 80"/>
    <property type="match status" value="1"/>
</dbReference>
<dbReference type="GO" id="GO:0008080">
    <property type="term" value="F:N-acetyltransferase activity"/>
    <property type="evidence" value="ECO:0007669"/>
    <property type="project" value="InterPro"/>
</dbReference>
<keyword evidence="3" id="KW-1185">Reference proteome</keyword>
<dbReference type="EnsemblMetazoa" id="XM_021055712.2">
    <property type="protein sequence ID" value="XP_020911371.1"/>
    <property type="gene ID" value="LOC110249134"/>
</dbReference>
<dbReference type="Pfam" id="PF00583">
    <property type="entry name" value="Acetyltransf_1"/>
    <property type="match status" value="1"/>
</dbReference>
<dbReference type="SUPFAM" id="SSF55729">
    <property type="entry name" value="Acyl-CoA N-acyltransferases (Nat)"/>
    <property type="match status" value="1"/>
</dbReference>
<evidence type="ECO:0000259" key="1">
    <source>
        <dbReference type="PROSITE" id="PS51186"/>
    </source>
</evidence>
<dbReference type="AlphaFoldDB" id="A0A913XYS2"/>
<dbReference type="KEGG" id="epa:110249134"/>
<dbReference type="InterPro" id="IPR000182">
    <property type="entry name" value="GNAT_dom"/>
</dbReference>
<dbReference type="Proteomes" id="UP000887567">
    <property type="component" value="Unplaced"/>
</dbReference>
<dbReference type="OrthoDB" id="329272at2759"/>
<accession>A0A913XYS2</accession>
<name>A0A913XYS2_EXADI</name>
<sequence length="255" mass="28948">MNVQLVKLHQHDELIDIAVKILNDQWPRSKIARLHSLSDSRDDFPCCLLLIAKDNQQKSVVIGHSKLARVHGKSKSLFIENVVIDKGKRGLGFGRKLMELSEDYAHKQGFEDIYLSTHDKCKFYEHLGYCYTCAVSPVRANAKLLTPDQFSALQHHFGGKTDGISKQSLQNDDFAQKDGEDIHLQTIAIAESNHYTDTVIQQMIGTLPAANIEETVHTKLIPPAPPPVPPPPQPRFEKDQSNMRQEIQYWMMKQL</sequence>
<dbReference type="GeneID" id="110249134"/>
<dbReference type="GO" id="GO:0005737">
    <property type="term" value="C:cytoplasm"/>
    <property type="evidence" value="ECO:0007669"/>
    <property type="project" value="TreeGrafter"/>
</dbReference>
<dbReference type="GO" id="GO:1905502">
    <property type="term" value="F:acetyl-CoA binding"/>
    <property type="evidence" value="ECO:0007669"/>
    <property type="project" value="TreeGrafter"/>
</dbReference>
<dbReference type="PANTHER" id="PTHR13538">
    <property type="entry name" value="N-ACETYLTRANSFERASE 6"/>
    <property type="match status" value="1"/>
</dbReference>
<dbReference type="CDD" id="cd04301">
    <property type="entry name" value="NAT_SF"/>
    <property type="match status" value="1"/>
</dbReference>